<dbReference type="InterPro" id="IPR036249">
    <property type="entry name" value="Thioredoxin-like_sf"/>
</dbReference>
<keyword evidence="2" id="KW-1185">Reference proteome</keyword>
<evidence type="ECO:0008006" key="3">
    <source>
        <dbReference type="Google" id="ProtNLM"/>
    </source>
</evidence>
<proteinExistence type="predicted"/>
<evidence type="ECO:0000313" key="2">
    <source>
        <dbReference type="Proteomes" id="UP000799770"/>
    </source>
</evidence>
<protein>
    <recommendedName>
        <fullName evidence="3">Thioredoxin domain-containing protein</fullName>
    </recommendedName>
</protein>
<gene>
    <name evidence="1" type="ORF">BDV96DRAFT_607769</name>
</gene>
<organism evidence="1 2">
    <name type="scientific">Lophiotrema nucula</name>
    <dbReference type="NCBI Taxonomy" id="690887"/>
    <lineage>
        <taxon>Eukaryota</taxon>
        <taxon>Fungi</taxon>
        <taxon>Dikarya</taxon>
        <taxon>Ascomycota</taxon>
        <taxon>Pezizomycotina</taxon>
        <taxon>Dothideomycetes</taxon>
        <taxon>Pleosporomycetidae</taxon>
        <taxon>Pleosporales</taxon>
        <taxon>Lophiotremataceae</taxon>
        <taxon>Lophiotrema</taxon>
    </lineage>
</organism>
<name>A0A6A5YIE7_9PLEO</name>
<dbReference type="EMBL" id="ML977368">
    <property type="protein sequence ID" value="KAF2105981.1"/>
    <property type="molecule type" value="Genomic_DNA"/>
</dbReference>
<dbReference type="SUPFAM" id="SSF52833">
    <property type="entry name" value="Thioredoxin-like"/>
    <property type="match status" value="1"/>
</dbReference>
<reference evidence="1" key="1">
    <citation type="journal article" date="2020" name="Stud. Mycol.">
        <title>101 Dothideomycetes genomes: a test case for predicting lifestyles and emergence of pathogens.</title>
        <authorList>
            <person name="Haridas S."/>
            <person name="Albert R."/>
            <person name="Binder M."/>
            <person name="Bloem J."/>
            <person name="Labutti K."/>
            <person name="Salamov A."/>
            <person name="Andreopoulos B."/>
            <person name="Baker S."/>
            <person name="Barry K."/>
            <person name="Bills G."/>
            <person name="Bluhm B."/>
            <person name="Cannon C."/>
            <person name="Castanera R."/>
            <person name="Culley D."/>
            <person name="Daum C."/>
            <person name="Ezra D."/>
            <person name="Gonzalez J."/>
            <person name="Henrissat B."/>
            <person name="Kuo A."/>
            <person name="Liang C."/>
            <person name="Lipzen A."/>
            <person name="Lutzoni F."/>
            <person name="Magnuson J."/>
            <person name="Mondo S."/>
            <person name="Nolan M."/>
            <person name="Ohm R."/>
            <person name="Pangilinan J."/>
            <person name="Park H.-J."/>
            <person name="Ramirez L."/>
            <person name="Alfaro M."/>
            <person name="Sun H."/>
            <person name="Tritt A."/>
            <person name="Yoshinaga Y."/>
            <person name="Zwiers L.-H."/>
            <person name="Turgeon B."/>
            <person name="Goodwin S."/>
            <person name="Spatafora J."/>
            <person name="Crous P."/>
            <person name="Grigoriev I."/>
        </authorList>
    </citation>
    <scope>NUCLEOTIDE SEQUENCE</scope>
    <source>
        <strain evidence="1">CBS 627.86</strain>
    </source>
</reference>
<dbReference type="OrthoDB" id="2121326at2759"/>
<dbReference type="Gene3D" id="3.40.30.10">
    <property type="entry name" value="Glutaredoxin"/>
    <property type="match status" value="1"/>
</dbReference>
<dbReference type="Proteomes" id="UP000799770">
    <property type="component" value="Unassembled WGS sequence"/>
</dbReference>
<evidence type="ECO:0000313" key="1">
    <source>
        <dbReference type="EMBL" id="KAF2105981.1"/>
    </source>
</evidence>
<dbReference type="AlphaFoldDB" id="A0A6A5YIE7"/>
<sequence>MAHKELNGKEDFTKALETKGRYVFIYAHDSEVPAPAQDSCRNAKKFSETTDAYGLNVAKYPVAKDHFKIEKVPTAIVYKDGKEIKRVDEMSQESIKEVEQILLS</sequence>
<accession>A0A6A5YIE7</accession>